<evidence type="ECO:0000313" key="2">
    <source>
        <dbReference type="Proteomes" id="UP000298588"/>
    </source>
</evidence>
<dbReference type="RefSeq" id="WP_137101063.1">
    <property type="nucleotide sequence ID" value="NZ_CP039865.1"/>
</dbReference>
<protein>
    <submittedName>
        <fullName evidence="1">Uncharacterized protein</fullName>
    </submittedName>
</protein>
<evidence type="ECO:0000313" key="1">
    <source>
        <dbReference type="EMBL" id="QCK87735.1"/>
    </source>
</evidence>
<keyword evidence="2" id="KW-1185">Reference proteome</keyword>
<dbReference type="OrthoDB" id="8238583at2"/>
<name>A0A4D7QKZ2_9HYPH</name>
<sequence>MQYLLYLVIAALVLGYPLLFLAHRSRQERGQPDRNALASRYFSAETAYLRLLRREIAHILLAADIALFGRAFYAALEWQMEAGESGDGWKIEQFNALKAQYPRAADFDIVRTRHCTRYEKTDRERLDQMAAVYVDLSRLLMLDRYFTNHPKGWMLYDDAEIAAFREEVSLLEEEAFRSAASEAMKRFGIYYRDRASTTDKPAYEDDSYQVISLTGNPNRQVTLDTEYGITFKKSREYAVYSLSQDENDRQVVALHRSNSVFSQDFAIGPDSRATVAA</sequence>
<organism evidence="1 2">
    <name type="scientific">Phreatobacter aquaticus</name>
    <dbReference type="NCBI Taxonomy" id="2570229"/>
    <lineage>
        <taxon>Bacteria</taxon>
        <taxon>Pseudomonadati</taxon>
        <taxon>Pseudomonadota</taxon>
        <taxon>Alphaproteobacteria</taxon>
        <taxon>Hyphomicrobiales</taxon>
        <taxon>Phreatobacteraceae</taxon>
        <taxon>Phreatobacter</taxon>
    </lineage>
</organism>
<accession>A0A4D7QKZ2</accession>
<proteinExistence type="predicted"/>
<dbReference type="Proteomes" id="UP000298588">
    <property type="component" value="Chromosome"/>
</dbReference>
<reference evidence="1 2" key="1">
    <citation type="submission" date="2019-04" db="EMBL/GenBank/DDBJ databases">
        <title>Phreatobacter aquaticus sp. nov.</title>
        <authorList>
            <person name="Choi A."/>
            <person name="Baek K."/>
        </authorList>
    </citation>
    <scope>NUCLEOTIDE SEQUENCE [LARGE SCALE GENOMIC DNA]</scope>
    <source>
        <strain evidence="1 2">NMCR1094</strain>
    </source>
</reference>
<dbReference type="EMBL" id="CP039865">
    <property type="protein sequence ID" value="QCK87735.1"/>
    <property type="molecule type" value="Genomic_DNA"/>
</dbReference>
<gene>
    <name evidence="1" type="ORF">E8L99_19235</name>
</gene>
<dbReference type="AlphaFoldDB" id="A0A4D7QKZ2"/>
<dbReference type="KEGG" id="paqt:E8L99_19235"/>